<evidence type="ECO:0000256" key="1">
    <source>
        <dbReference type="SAM" id="MobiDB-lite"/>
    </source>
</evidence>
<keyword evidence="2" id="KW-1133">Transmembrane helix</keyword>
<keyword evidence="3" id="KW-1185">Reference proteome</keyword>
<name>A0A0K0DY69_STRER</name>
<sequence>MERDNEVFLKQTPPISPTRNSPTFNSNNNGTTPCSLIDSGVFGSELDKTSNRSISDSDSMHSSIYNYNQHSPTHGTTWREIDGKKTSKRDPLTTSFYQNFLNIPELSSPTVKTIIPMEDDTSSETSSGQICGEEEQNLLDDGNDTLVINPTMESSYHWDEYIPSNNWNTEIAYEINDIMNVSIHNDFDLFNYSTNLNDSLPFIGNEQIDSHNILDGDEIDSKENNGMCNIFKLILSPITNYLLLNNNISDDILLISSTSKCRHNKRNKKKGYEESPLNKLYQFTKEYFNSDKINIITGVRKEDSEVREKLFEKLVMKLHQYQRKLGQNLHQNEDLWKGKKEISKLHELGELVRFKILVNTIVVNENLMIKNDIFKEEKFFEIADDWFSRMFIQNPMETFLNINLCKVIMKDIINKQKKKNDKCSNEKLKLQFMLLQQIYDLHYRNIPLMSSSNNKNEINLSPPIEDLEVLRKFLNANFKVFSLPVYYPPFGEKCKKTLPRTKEFWWSLTRNACISLFLGISFLLITTFFNNWIYQTCCQDGSTNGWIFGLTLKKTGNGVPPM</sequence>
<dbReference type="WBParaSite" id="TCONS_00006470.p1">
    <property type="protein sequence ID" value="TCONS_00006470.p1"/>
    <property type="gene ID" value="XLOC_004615"/>
</dbReference>
<protein>
    <submittedName>
        <fullName evidence="5">NR LBD domain-containing protein</fullName>
    </submittedName>
    <submittedName>
        <fullName evidence="4">Protein kinase domain-containing protein</fullName>
    </submittedName>
</protein>
<dbReference type="Proteomes" id="UP000035681">
    <property type="component" value="Unplaced"/>
</dbReference>
<feature type="compositionally biased region" description="Polar residues" evidence="1">
    <location>
        <begin position="67"/>
        <end position="76"/>
    </location>
</feature>
<evidence type="ECO:0000313" key="4">
    <source>
        <dbReference type="WBParaSite" id="SSTP_0000218400.1"/>
    </source>
</evidence>
<organism evidence="4">
    <name type="scientific">Strongyloides stercoralis</name>
    <name type="common">Threadworm</name>
    <dbReference type="NCBI Taxonomy" id="6248"/>
    <lineage>
        <taxon>Eukaryota</taxon>
        <taxon>Metazoa</taxon>
        <taxon>Ecdysozoa</taxon>
        <taxon>Nematoda</taxon>
        <taxon>Chromadorea</taxon>
        <taxon>Rhabditida</taxon>
        <taxon>Tylenchina</taxon>
        <taxon>Panagrolaimomorpha</taxon>
        <taxon>Strongyloidoidea</taxon>
        <taxon>Strongyloididae</taxon>
        <taxon>Strongyloides</taxon>
    </lineage>
</organism>
<evidence type="ECO:0000256" key="2">
    <source>
        <dbReference type="SAM" id="Phobius"/>
    </source>
</evidence>
<reference evidence="4" key="1">
    <citation type="submission" date="2015-08" db="UniProtKB">
        <authorList>
            <consortium name="WormBaseParasite"/>
        </authorList>
    </citation>
    <scope>IDENTIFICATION</scope>
</reference>
<feature type="region of interest" description="Disordered" evidence="1">
    <location>
        <begin position="67"/>
        <end position="86"/>
    </location>
</feature>
<feature type="transmembrane region" description="Helical" evidence="2">
    <location>
        <begin position="504"/>
        <end position="525"/>
    </location>
</feature>
<evidence type="ECO:0000313" key="5">
    <source>
        <dbReference type="WBParaSite" id="TCONS_00006470.p1"/>
    </source>
</evidence>
<evidence type="ECO:0000313" key="3">
    <source>
        <dbReference type="Proteomes" id="UP000035681"/>
    </source>
</evidence>
<feature type="compositionally biased region" description="Polar residues" evidence="1">
    <location>
        <begin position="17"/>
        <end position="30"/>
    </location>
</feature>
<keyword evidence="2" id="KW-0472">Membrane</keyword>
<dbReference type="AlphaFoldDB" id="A0A0K0DY69"/>
<feature type="compositionally biased region" description="Basic and acidic residues" evidence="1">
    <location>
        <begin position="77"/>
        <end position="86"/>
    </location>
</feature>
<accession>A0A0K0DY69</accession>
<proteinExistence type="predicted"/>
<feature type="region of interest" description="Disordered" evidence="1">
    <location>
        <begin position="1"/>
        <end position="30"/>
    </location>
</feature>
<dbReference type="WBParaSite" id="SSTP_0000218400.1">
    <property type="protein sequence ID" value="SSTP_0000218400.1"/>
    <property type="gene ID" value="SSTP_0000218400"/>
</dbReference>
<keyword evidence="2" id="KW-0812">Transmembrane</keyword>